<evidence type="ECO:0008006" key="2">
    <source>
        <dbReference type="Google" id="ProtNLM"/>
    </source>
</evidence>
<name>A0A5B6ZPK6_DAVIN</name>
<proteinExistence type="predicted"/>
<dbReference type="PANTHER" id="PTHR48200">
    <property type="entry name" value="PROTEIN, PUTATIVE-RELATED"/>
    <property type="match status" value="1"/>
</dbReference>
<reference evidence="1" key="1">
    <citation type="submission" date="2019-08" db="EMBL/GenBank/DDBJ databases">
        <title>Reference gene set and small RNA set construction with multiple tissues from Davidia involucrata Baill.</title>
        <authorList>
            <person name="Yang H."/>
            <person name="Zhou C."/>
            <person name="Li G."/>
            <person name="Wang J."/>
            <person name="Gao P."/>
            <person name="Wang M."/>
            <person name="Wang R."/>
            <person name="Zhao Y."/>
        </authorList>
    </citation>
    <scope>NUCLEOTIDE SEQUENCE</scope>
    <source>
        <tissue evidence="1">Mixed with DoveR01_LX</tissue>
    </source>
</reference>
<evidence type="ECO:0000313" key="1">
    <source>
        <dbReference type="EMBL" id="MPA45361.1"/>
    </source>
</evidence>
<gene>
    <name evidence="1" type="ORF">Din_014802</name>
</gene>
<sequence>MRVVSAVQSRRTIISMILVETYRALSRCARGQAHFFTGAAILLQFWSLHHLRRPRQVFPHCWFRTDLIEEINQEARLLDFPSNIKDWARQLGTSRGGHFIWFIGWANPHCAMIRGDQHPFLPLIGLNGVVPYAPSRILRQLGWTQDIPLVGNMMIYSFDYPIDTDGSRFLATQEAWGDCHIFDSPETTMDGVSSSTSHDYEAWLDSTLAGRTMSRAITLMGQEPPGPVGYIDYVAEASLRIQRMDEARLLDEQRMRDAHLLEEQRLIAEAEAQRALTVQQAMATAGQTSRVERAERLLEFIADSLTQTTEGHRGNFEESWGMHCRGAAEILMAIREHRS</sequence>
<protein>
    <recommendedName>
        <fullName evidence="2">Aminotransferase-like plant mobile domain-containing protein</fullName>
    </recommendedName>
</protein>
<accession>A0A5B6ZPK6</accession>
<dbReference type="EMBL" id="GHES01014802">
    <property type="protein sequence ID" value="MPA45361.1"/>
    <property type="molecule type" value="Transcribed_RNA"/>
</dbReference>
<dbReference type="AlphaFoldDB" id="A0A5B6ZPK6"/>
<dbReference type="PANTHER" id="PTHR48200:SF1">
    <property type="entry name" value="AMINOTRANSFERASE-LIKE PLANT MOBILE DOMAIN-CONTAINING PROTEIN"/>
    <property type="match status" value="1"/>
</dbReference>
<organism evidence="1">
    <name type="scientific">Davidia involucrata</name>
    <name type="common">Dove tree</name>
    <dbReference type="NCBI Taxonomy" id="16924"/>
    <lineage>
        <taxon>Eukaryota</taxon>
        <taxon>Viridiplantae</taxon>
        <taxon>Streptophyta</taxon>
        <taxon>Embryophyta</taxon>
        <taxon>Tracheophyta</taxon>
        <taxon>Spermatophyta</taxon>
        <taxon>Magnoliopsida</taxon>
        <taxon>eudicotyledons</taxon>
        <taxon>Gunneridae</taxon>
        <taxon>Pentapetalae</taxon>
        <taxon>asterids</taxon>
        <taxon>Cornales</taxon>
        <taxon>Nyssaceae</taxon>
        <taxon>Davidia</taxon>
    </lineage>
</organism>